<sequence length="172" mass="19107">MREFYRKSMMFLLMFVLAFSVATVSGVSANADESHIHVLKESEFSTYGANPPGSSASTHDLSTSNYNYQVESVGYRVFTDKWLTGASSMKVTVENWELIEEYGGTNDKITISVCQSGFWGDTCTSKVITGLSKGGSDYVTFSNLDSSTKYYVRFEVPTNSNRYKFNGTISKS</sequence>
<evidence type="ECO:0000256" key="1">
    <source>
        <dbReference type="SAM" id="SignalP"/>
    </source>
</evidence>
<reference evidence="2" key="2">
    <citation type="journal article" date="2021" name="Data Brief">
        <title>Draft genome sequence data of the facultative, thermophilic, xylanolytic bacterium Paenibacillus sp. strain DA-C8.</title>
        <authorList>
            <person name="Chhe C."/>
            <person name="Uke A."/>
            <person name="Baramee S."/>
            <person name="Ungkulpasvich U."/>
            <person name="Tachaapaikoon C."/>
            <person name="Pason P."/>
            <person name="Waeonukul R."/>
            <person name="Ratanakhanokchai K."/>
            <person name="Kosugi A."/>
        </authorList>
    </citation>
    <scope>NUCLEOTIDE SEQUENCE</scope>
    <source>
        <strain evidence="2">DA-C8</strain>
    </source>
</reference>
<dbReference type="AlphaFoldDB" id="A0A916QDH9"/>
<evidence type="ECO:0000313" key="3">
    <source>
        <dbReference type="Proteomes" id="UP000654993"/>
    </source>
</evidence>
<gene>
    <name evidence="2" type="ORF">PRECH8_18160</name>
</gene>
<reference evidence="2" key="1">
    <citation type="submission" date="2020-08" db="EMBL/GenBank/DDBJ databases">
        <authorList>
            <person name="Uke A."/>
            <person name="Chhe C."/>
            <person name="Baramee S."/>
            <person name="Kosugi A."/>
        </authorList>
    </citation>
    <scope>NUCLEOTIDE SEQUENCE</scope>
    <source>
        <strain evidence="2">DA-C8</strain>
    </source>
</reference>
<name>A0A916QDH9_9BACL</name>
<comment type="caution">
    <text evidence="2">The sequence shown here is derived from an EMBL/GenBank/DDBJ whole genome shotgun (WGS) entry which is preliminary data.</text>
</comment>
<evidence type="ECO:0008006" key="4">
    <source>
        <dbReference type="Google" id="ProtNLM"/>
    </source>
</evidence>
<proteinExistence type="predicted"/>
<dbReference type="RefSeq" id="WP_200966771.1">
    <property type="nucleotide sequence ID" value="NZ_BMAQ01000020.1"/>
</dbReference>
<feature type="signal peptide" evidence="1">
    <location>
        <begin position="1"/>
        <end position="22"/>
    </location>
</feature>
<keyword evidence="3" id="KW-1185">Reference proteome</keyword>
<accession>A0A916QDH9</accession>
<organism evidence="2 3">
    <name type="scientific">Insulibacter thermoxylanivorax</name>
    <dbReference type="NCBI Taxonomy" id="2749268"/>
    <lineage>
        <taxon>Bacteria</taxon>
        <taxon>Bacillati</taxon>
        <taxon>Bacillota</taxon>
        <taxon>Bacilli</taxon>
        <taxon>Bacillales</taxon>
        <taxon>Paenibacillaceae</taxon>
        <taxon>Insulibacter</taxon>
    </lineage>
</organism>
<protein>
    <recommendedName>
        <fullName evidence="4">DUF5626 domain-containing protein</fullName>
    </recommendedName>
</protein>
<feature type="chain" id="PRO_5038970400" description="DUF5626 domain-containing protein" evidence="1">
    <location>
        <begin position="23"/>
        <end position="172"/>
    </location>
</feature>
<evidence type="ECO:0000313" key="2">
    <source>
        <dbReference type="EMBL" id="GFR38520.1"/>
    </source>
</evidence>
<dbReference type="Proteomes" id="UP000654993">
    <property type="component" value="Unassembled WGS sequence"/>
</dbReference>
<dbReference type="EMBL" id="BMAQ01000020">
    <property type="protein sequence ID" value="GFR38520.1"/>
    <property type="molecule type" value="Genomic_DNA"/>
</dbReference>
<keyword evidence="1" id="KW-0732">Signal</keyword>